<feature type="transmembrane region" description="Helical" evidence="1">
    <location>
        <begin position="95"/>
        <end position="117"/>
    </location>
</feature>
<reference evidence="3 4" key="1">
    <citation type="submission" date="2024-04" db="EMBL/GenBank/DDBJ databases">
        <title>Tritrichomonas musculus Genome.</title>
        <authorList>
            <person name="Alves-Ferreira E."/>
            <person name="Grigg M."/>
            <person name="Lorenzi H."/>
            <person name="Galac M."/>
        </authorList>
    </citation>
    <scope>NUCLEOTIDE SEQUENCE [LARGE SCALE GENOMIC DNA]</scope>
    <source>
        <strain evidence="3 4">EAF2021</strain>
    </source>
</reference>
<feature type="chain" id="PRO_5047207567" evidence="2">
    <location>
        <begin position="19"/>
        <end position="127"/>
    </location>
</feature>
<keyword evidence="1" id="KW-0812">Transmembrane</keyword>
<keyword evidence="2" id="KW-0732">Signal</keyword>
<dbReference type="EMBL" id="JAPFFF010000029">
    <property type="protein sequence ID" value="KAK8846358.1"/>
    <property type="molecule type" value="Genomic_DNA"/>
</dbReference>
<gene>
    <name evidence="3" type="ORF">M9Y10_020370</name>
</gene>
<keyword evidence="1" id="KW-1133">Transmembrane helix</keyword>
<accession>A0ABR2HGY6</accession>
<evidence type="ECO:0000313" key="4">
    <source>
        <dbReference type="Proteomes" id="UP001470230"/>
    </source>
</evidence>
<name>A0ABR2HGY6_9EUKA</name>
<proteinExistence type="predicted"/>
<feature type="signal peptide" evidence="2">
    <location>
        <begin position="1"/>
        <end position="18"/>
    </location>
</feature>
<organism evidence="3 4">
    <name type="scientific">Tritrichomonas musculus</name>
    <dbReference type="NCBI Taxonomy" id="1915356"/>
    <lineage>
        <taxon>Eukaryota</taxon>
        <taxon>Metamonada</taxon>
        <taxon>Parabasalia</taxon>
        <taxon>Tritrichomonadida</taxon>
        <taxon>Tritrichomonadidae</taxon>
        <taxon>Tritrichomonas</taxon>
    </lineage>
</organism>
<evidence type="ECO:0000313" key="3">
    <source>
        <dbReference type="EMBL" id="KAK8846358.1"/>
    </source>
</evidence>
<dbReference type="Proteomes" id="UP001470230">
    <property type="component" value="Unassembled WGS sequence"/>
</dbReference>
<keyword evidence="4" id="KW-1185">Reference proteome</keyword>
<evidence type="ECO:0000256" key="2">
    <source>
        <dbReference type="SAM" id="SignalP"/>
    </source>
</evidence>
<protein>
    <submittedName>
        <fullName evidence="3">Uncharacterized protein</fullName>
    </submittedName>
</protein>
<keyword evidence="1" id="KW-0472">Membrane</keyword>
<sequence length="127" mass="14588">MLFLLFVSFSAYGLLTYAMFKEYLTTLPFCADSNEKGQCIPCPKNAKCVENEVQCNELYTYQNGQCIPVIIDAENENAEIPTMNYQKESQLPKQIFLIAVEAVASISFVSFLFIQFYQQRKSKLHKD</sequence>
<comment type="caution">
    <text evidence="3">The sequence shown here is derived from an EMBL/GenBank/DDBJ whole genome shotgun (WGS) entry which is preliminary data.</text>
</comment>
<evidence type="ECO:0000256" key="1">
    <source>
        <dbReference type="SAM" id="Phobius"/>
    </source>
</evidence>